<keyword evidence="2 9" id="KW-0812">Transmembrane</keyword>
<dbReference type="SMR" id="A0A3B4DQT2"/>
<evidence type="ECO:0000313" key="13">
    <source>
        <dbReference type="Proteomes" id="UP001501920"/>
    </source>
</evidence>
<dbReference type="STRING" id="42514.ENSPNAP00000025820"/>
<dbReference type="SMART" id="SM00409">
    <property type="entry name" value="IG"/>
    <property type="match status" value="1"/>
</dbReference>
<evidence type="ECO:0000256" key="1">
    <source>
        <dbReference type="ARBA" id="ARBA00004479"/>
    </source>
</evidence>
<keyword evidence="3 10" id="KW-0732">Signal</keyword>
<dbReference type="GO" id="GO:0050852">
    <property type="term" value="P:T cell receptor signaling pathway"/>
    <property type="evidence" value="ECO:0007669"/>
    <property type="project" value="TreeGrafter"/>
</dbReference>
<dbReference type="InterPro" id="IPR040216">
    <property type="entry name" value="CTLA4/CD28"/>
</dbReference>
<name>A0A3B4DQT2_PYGNA</name>
<keyword evidence="4 9" id="KW-1133">Transmembrane helix</keyword>
<dbReference type="RefSeq" id="XP_017546965.1">
    <property type="nucleotide sequence ID" value="XM_017691476.2"/>
</dbReference>
<dbReference type="PANTHER" id="PTHR11494:SF8">
    <property type="entry name" value="CYTOTOXIC T-LYMPHOCYTE PROTEIN 4"/>
    <property type="match status" value="1"/>
</dbReference>
<keyword evidence="7" id="KW-0325">Glycoprotein</keyword>
<evidence type="ECO:0000256" key="10">
    <source>
        <dbReference type="SAM" id="SignalP"/>
    </source>
</evidence>
<dbReference type="InterPro" id="IPR036179">
    <property type="entry name" value="Ig-like_dom_sf"/>
</dbReference>
<dbReference type="Ensembl" id="ENSPNAT00000006628.2">
    <property type="protein sequence ID" value="ENSPNAP00000025820.1"/>
    <property type="gene ID" value="ENSPNAG00000001516.2"/>
</dbReference>
<evidence type="ECO:0000256" key="4">
    <source>
        <dbReference type="ARBA" id="ARBA00022989"/>
    </source>
</evidence>
<keyword evidence="13" id="KW-1185">Reference proteome</keyword>
<gene>
    <name evidence="12" type="primary">CD28</name>
</gene>
<dbReference type="OrthoDB" id="9908091at2759"/>
<keyword evidence="5 9" id="KW-0472">Membrane</keyword>
<dbReference type="Gene3D" id="2.60.40.10">
    <property type="entry name" value="Immunoglobulins"/>
    <property type="match status" value="1"/>
</dbReference>
<comment type="subcellular location">
    <subcellularLocation>
        <location evidence="1">Membrane</location>
        <topology evidence="1">Single-pass type I membrane protein</topology>
    </subcellularLocation>
</comment>
<dbReference type="Pfam" id="PF07686">
    <property type="entry name" value="V-set"/>
    <property type="match status" value="1"/>
</dbReference>
<evidence type="ECO:0000313" key="12">
    <source>
        <dbReference type="Ensembl" id="ENSPNAP00000025820.1"/>
    </source>
</evidence>
<dbReference type="Proteomes" id="UP001501920">
    <property type="component" value="Chromosome 6"/>
</dbReference>
<dbReference type="AlphaFoldDB" id="A0A3B4DQT2"/>
<keyword evidence="6" id="KW-1015">Disulfide bond</keyword>
<feature type="transmembrane region" description="Helical" evidence="9">
    <location>
        <begin position="157"/>
        <end position="178"/>
    </location>
</feature>
<feature type="chain" id="PRO_5017305218" description="Immunoglobulin domain-containing protein" evidence="10">
    <location>
        <begin position="18"/>
        <end position="204"/>
    </location>
</feature>
<evidence type="ECO:0000256" key="7">
    <source>
        <dbReference type="ARBA" id="ARBA00023180"/>
    </source>
</evidence>
<dbReference type="SUPFAM" id="SSF48726">
    <property type="entry name" value="Immunoglobulin"/>
    <property type="match status" value="1"/>
</dbReference>
<dbReference type="PANTHER" id="PTHR11494">
    <property type="entry name" value="CYTOTOXIC T-LYMPHOCYTE PROTEIN"/>
    <property type="match status" value="1"/>
</dbReference>
<reference evidence="12" key="3">
    <citation type="submission" date="2025-09" db="UniProtKB">
        <authorList>
            <consortium name="Ensembl"/>
        </authorList>
    </citation>
    <scope>IDENTIFICATION</scope>
</reference>
<sequence length="204" mass="22552">MIAILMTVILGIPLGNAFSVSQPYYVVGSQGQASLHCTFSIKAKEMKVSLYKGMYGEERICSANINISEPHIVTDGKVHCRGNVSKGRVDLTIFGLKGEDTDLYRCQVEIIFPPPYLSKFGNGTLVYIPETPDCPTEHTEARIQDNPEITPIQSPSLPLILICAILITTTIILILQVMNMIITPSKSNHVPQIAPQKGDYMNFW</sequence>
<proteinExistence type="predicted"/>
<keyword evidence="8" id="KW-0393">Immunoglobulin domain</keyword>
<accession>A0A3B4DQT2</accession>
<dbReference type="GeneID" id="108423874"/>
<dbReference type="InterPro" id="IPR013106">
    <property type="entry name" value="Ig_V-set"/>
</dbReference>
<feature type="signal peptide" evidence="10">
    <location>
        <begin position="1"/>
        <end position="17"/>
    </location>
</feature>
<feature type="domain" description="Immunoglobulin" evidence="11">
    <location>
        <begin position="22"/>
        <end position="129"/>
    </location>
</feature>
<dbReference type="OMA" id="CSANINI"/>
<protein>
    <recommendedName>
        <fullName evidence="11">Immunoglobulin domain-containing protein</fullName>
    </recommendedName>
</protein>
<dbReference type="GO" id="GO:0042129">
    <property type="term" value="P:regulation of T cell proliferation"/>
    <property type="evidence" value="ECO:0007669"/>
    <property type="project" value="InterPro"/>
</dbReference>
<reference evidence="12" key="2">
    <citation type="submission" date="2025-08" db="UniProtKB">
        <authorList>
            <consortium name="Ensembl"/>
        </authorList>
    </citation>
    <scope>IDENTIFICATION</scope>
</reference>
<evidence type="ECO:0000256" key="6">
    <source>
        <dbReference type="ARBA" id="ARBA00023157"/>
    </source>
</evidence>
<evidence type="ECO:0000256" key="9">
    <source>
        <dbReference type="SAM" id="Phobius"/>
    </source>
</evidence>
<evidence type="ECO:0000256" key="8">
    <source>
        <dbReference type="ARBA" id="ARBA00023319"/>
    </source>
</evidence>
<dbReference type="GeneTree" id="ENSGT00530000063873"/>
<dbReference type="GO" id="GO:0009897">
    <property type="term" value="C:external side of plasma membrane"/>
    <property type="evidence" value="ECO:0007669"/>
    <property type="project" value="TreeGrafter"/>
</dbReference>
<evidence type="ECO:0000256" key="2">
    <source>
        <dbReference type="ARBA" id="ARBA00022692"/>
    </source>
</evidence>
<reference evidence="12 13" key="1">
    <citation type="submission" date="2020-10" db="EMBL/GenBank/DDBJ databases">
        <title>Pygocentrus nattereri (red-bellied piranha) genome, fPygNat1, primary haplotype.</title>
        <authorList>
            <person name="Myers G."/>
            <person name="Meyer A."/>
            <person name="Karagic N."/>
            <person name="Pippel M."/>
            <person name="Winkler S."/>
            <person name="Tracey A."/>
            <person name="Wood J."/>
            <person name="Formenti G."/>
            <person name="Howe K."/>
            <person name="Fedrigo O."/>
            <person name="Jarvis E.D."/>
        </authorList>
    </citation>
    <scope>NUCLEOTIDE SEQUENCE [LARGE SCALE GENOMIC DNA]</scope>
</reference>
<evidence type="ECO:0000256" key="5">
    <source>
        <dbReference type="ARBA" id="ARBA00023136"/>
    </source>
</evidence>
<evidence type="ECO:0000259" key="11">
    <source>
        <dbReference type="SMART" id="SM00409"/>
    </source>
</evidence>
<dbReference type="CTD" id="940"/>
<dbReference type="InterPro" id="IPR013783">
    <property type="entry name" value="Ig-like_fold"/>
</dbReference>
<organism evidence="12 13">
    <name type="scientific">Pygocentrus nattereri</name>
    <name type="common">Red-bellied piranha</name>
    <dbReference type="NCBI Taxonomy" id="42514"/>
    <lineage>
        <taxon>Eukaryota</taxon>
        <taxon>Metazoa</taxon>
        <taxon>Chordata</taxon>
        <taxon>Craniata</taxon>
        <taxon>Vertebrata</taxon>
        <taxon>Euteleostomi</taxon>
        <taxon>Actinopterygii</taxon>
        <taxon>Neopterygii</taxon>
        <taxon>Teleostei</taxon>
        <taxon>Ostariophysi</taxon>
        <taxon>Characiformes</taxon>
        <taxon>Characoidei</taxon>
        <taxon>Pygocentrus</taxon>
    </lineage>
</organism>
<evidence type="ECO:0000256" key="3">
    <source>
        <dbReference type="ARBA" id="ARBA00022729"/>
    </source>
</evidence>
<dbReference type="InterPro" id="IPR003599">
    <property type="entry name" value="Ig_sub"/>
</dbReference>